<dbReference type="GO" id="GO:0000049">
    <property type="term" value="F:tRNA binding"/>
    <property type="evidence" value="ECO:0007669"/>
    <property type="project" value="UniProtKB-UniRule"/>
</dbReference>
<dbReference type="InterPro" id="IPR016691">
    <property type="entry name" value="TRMT11"/>
</dbReference>
<dbReference type="OrthoDB" id="296065at2759"/>
<dbReference type="InterPro" id="IPR059073">
    <property type="entry name" value="TRMT11_N"/>
</dbReference>
<dbReference type="EC" id="2.1.1.214" evidence="9"/>
<dbReference type="Proteomes" id="UP001153618">
    <property type="component" value="Unassembled WGS sequence"/>
</dbReference>
<feature type="compositionally biased region" description="Basic residues" evidence="11">
    <location>
        <begin position="453"/>
        <end position="462"/>
    </location>
</feature>
<feature type="domain" description="Ribosomal RNA large subunit methyltransferase K/L-like methyltransferase" evidence="12">
    <location>
        <begin position="186"/>
        <end position="300"/>
    </location>
</feature>
<comment type="subcellular location">
    <subcellularLocation>
        <location evidence="1">Cytoplasm</location>
    </subcellularLocation>
</comment>
<dbReference type="PANTHER" id="PTHR13370:SF3">
    <property type="entry name" value="TRNA (GUANINE(10)-N2)-METHYLTRANSFERASE HOMOLOG"/>
    <property type="match status" value="1"/>
</dbReference>
<evidence type="ECO:0000256" key="8">
    <source>
        <dbReference type="ARBA" id="ARBA00022884"/>
    </source>
</evidence>
<evidence type="ECO:0000256" key="3">
    <source>
        <dbReference type="ARBA" id="ARBA00022555"/>
    </source>
</evidence>
<dbReference type="GO" id="GO:0008033">
    <property type="term" value="P:tRNA processing"/>
    <property type="evidence" value="ECO:0007669"/>
    <property type="project" value="UniProtKB-UniRule"/>
</dbReference>
<evidence type="ECO:0000256" key="5">
    <source>
        <dbReference type="ARBA" id="ARBA00022679"/>
    </source>
</evidence>
<dbReference type="InterPro" id="IPR000241">
    <property type="entry name" value="RlmKL-like_Mtase"/>
</dbReference>
<keyword evidence="3 10" id="KW-0820">tRNA-binding</keyword>
<accession>A0A9W4I491</accession>
<dbReference type="GO" id="GO:0005737">
    <property type="term" value="C:cytoplasm"/>
    <property type="evidence" value="ECO:0007669"/>
    <property type="project" value="UniProtKB-SubCell"/>
</dbReference>
<evidence type="ECO:0000313" key="15">
    <source>
        <dbReference type="Proteomes" id="UP001153618"/>
    </source>
</evidence>
<reference evidence="14" key="1">
    <citation type="submission" date="2021-07" db="EMBL/GenBank/DDBJ databases">
        <authorList>
            <person name="Branca A.L. A."/>
        </authorList>
    </citation>
    <scope>NUCLEOTIDE SEQUENCE</scope>
</reference>
<evidence type="ECO:0000256" key="2">
    <source>
        <dbReference type="ARBA" id="ARBA00022490"/>
    </source>
</evidence>
<gene>
    <name evidence="14" type="ORF">POLS_LOCUS8438</name>
</gene>
<evidence type="ECO:0000259" key="13">
    <source>
        <dbReference type="Pfam" id="PF25904"/>
    </source>
</evidence>
<keyword evidence="7 10" id="KW-0819">tRNA processing</keyword>
<dbReference type="GO" id="GO:0032259">
    <property type="term" value="P:methylation"/>
    <property type="evidence" value="ECO:0007669"/>
    <property type="project" value="UniProtKB-UniRule"/>
</dbReference>
<dbReference type="PIRSF" id="PIRSF017259">
    <property type="entry name" value="tRNA_mtfrase_TRM11"/>
    <property type="match status" value="1"/>
</dbReference>
<comment type="similarity">
    <text evidence="10">Belongs to the class I-like SAM-binding methyltransferase superfamily. TRM11 methyltransferase family.</text>
</comment>
<evidence type="ECO:0000256" key="1">
    <source>
        <dbReference type="ARBA" id="ARBA00004496"/>
    </source>
</evidence>
<comment type="caution">
    <text evidence="14">The sequence shown here is derived from an EMBL/GenBank/DDBJ whole genome shotgun (WGS) entry which is preliminary data.</text>
</comment>
<dbReference type="PROSITE" id="PS51627">
    <property type="entry name" value="SAM_MT_TRM11"/>
    <property type="match status" value="1"/>
</dbReference>
<evidence type="ECO:0000256" key="7">
    <source>
        <dbReference type="ARBA" id="ARBA00022694"/>
    </source>
</evidence>
<dbReference type="InterPro" id="IPR002052">
    <property type="entry name" value="DNA_methylase_N6_adenine_CS"/>
</dbReference>
<keyword evidence="8 10" id="KW-0694">RNA-binding</keyword>
<feature type="domain" description="tRNA (guanine(10)-N(2))-methyltransferase TRMT11 N-terminal" evidence="13">
    <location>
        <begin position="1"/>
        <end position="176"/>
    </location>
</feature>
<evidence type="ECO:0000256" key="4">
    <source>
        <dbReference type="ARBA" id="ARBA00022603"/>
    </source>
</evidence>
<dbReference type="GO" id="GO:0043527">
    <property type="term" value="C:tRNA methyltransferase complex"/>
    <property type="evidence" value="ECO:0007669"/>
    <property type="project" value="UniProtKB-ARBA"/>
</dbReference>
<dbReference type="Pfam" id="PF25904">
    <property type="entry name" value="Tmrp11_N"/>
    <property type="match status" value="1"/>
</dbReference>
<evidence type="ECO:0000256" key="10">
    <source>
        <dbReference type="PROSITE-ProRule" id="PRU00959"/>
    </source>
</evidence>
<keyword evidence="15" id="KW-1185">Reference proteome</keyword>
<protein>
    <recommendedName>
        <fullName evidence="9">tRNA (guanine(10)-N(2))-methyltransferase</fullName>
        <ecNumber evidence="9">2.1.1.214</ecNumber>
    </recommendedName>
</protein>
<dbReference type="SUPFAM" id="SSF53335">
    <property type="entry name" value="S-adenosyl-L-methionine-dependent methyltransferases"/>
    <property type="match status" value="1"/>
</dbReference>
<dbReference type="GO" id="GO:0160102">
    <property type="term" value="F:tRNA (guanine(10)-N2)-methyltransferase activity"/>
    <property type="evidence" value="ECO:0007669"/>
    <property type="project" value="UniProtKB-EC"/>
</dbReference>
<proteinExistence type="inferred from homology"/>
<dbReference type="PROSITE" id="PS00092">
    <property type="entry name" value="N6_MTASE"/>
    <property type="match status" value="1"/>
</dbReference>
<keyword evidence="5 10" id="KW-0808">Transferase</keyword>
<dbReference type="InterPro" id="IPR029063">
    <property type="entry name" value="SAM-dependent_MTases_sf"/>
</dbReference>
<dbReference type="PANTHER" id="PTHR13370">
    <property type="entry name" value="RNA METHYLASE-RELATED"/>
    <property type="match status" value="1"/>
</dbReference>
<organism evidence="14 15">
    <name type="scientific">Penicillium olsonii</name>
    <dbReference type="NCBI Taxonomy" id="99116"/>
    <lineage>
        <taxon>Eukaryota</taxon>
        <taxon>Fungi</taxon>
        <taxon>Dikarya</taxon>
        <taxon>Ascomycota</taxon>
        <taxon>Pezizomycotina</taxon>
        <taxon>Eurotiomycetes</taxon>
        <taxon>Eurotiomycetidae</taxon>
        <taxon>Eurotiales</taxon>
        <taxon>Aspergillaceae</taxon>
        <taxon>Penicillium</taxon>
    </lineage>
</organism>
<dbReference type="EMBL" id="CAJVOS010000060">
    <property type="protein sequence ID" value="CAG8235914.1"/>
    <property type="molecule type" value="Genomic_DNA"/>
</dbReference>
<evidence type="ECO:0000256" key="6">
    <source>
        <dbReference type="ARBA" id="ARBA00022691"/>
    </source>
</evidence>
<evidence type="ECO:0000259" key="12">
    <source>
        <dbReference type="Pfam" id="PF01170"/>
    </source>
</evidence>
<dbReference type="AlphaFoldDB" id="A0A9W4I491"/>
<evidence type="ECO:0000256" key="9">
    <source>
        <dbReference type="ARBA" id="ARBA00066937"/>
    </source>
</evidence>
<keyword evidence="6 10" id="KW-0949">S-adenosyl-L-methionine</keyword>
<keyword evidence="2" id="KW-0963">Cytoplasm</keyword>
<name>A0A9W4I491_PENOL</name>
<dbReference type="Pfam" id="PF01170">
    <property type="entry name" value="UPF0020"/>
    <property type="match status" value="1"/>
</dbReference>
<evidence type="ECO:0000313" key="14">
    <source>
        <dbReference type="EMBL" id="CAG8235914.1"/>
    </source>
</evidence>
<sequence>MEYLVRFAQTHETFRRPELEACATIAGAEIEILSYNQYSPHCVVRFPDAAAAAATIKRSVLAKDVFELWGQGTTYEELHEDVRRRSQHLWEGYNNVPWKFVITSFSGTRSMEKKGEIMRSFKYMGFHGPIQMKNPDEEFHVMEEYIDDVEVAALGVSRIEEPRKIFLGRKLGISCREDIIKYDLKKRRYISTTSMDAELSLVTANMALAAPGKLFFDPFVGTGSFIVCAAHFGALTMGADIDGRSFRGKDRSKLGVFENFIQYKTESKFIDTLTSDLTNTPFRRSGFLDGIVCDPPYGVREGLRVLGERKGKPAVNVIIDGVPAYLRPGFIPPKKPYGFEALQNDVLNFAVQALVTNGRLSMWMPTSNDEKLEFPVPMHENLEVVSVSVQDFGNWARRLITYRRLPEGELSDISMARKRTDADGYNANELNAFRRVVRTMLMRRDRSNGLMNGKKHMLKGHGTRCGEDSEASQ</sequence>
<evidence type="ECO:0000256" key="11">
    <source>
        <dbReference type="SAM" id="MobiDB-lite"/>
    </source>
</evidence>
<dbReference type="Gene3D" id="3.40.50.150">
    <property type="entry name" value="Vaccinia Virus protein VP39"/>
    <property type="match status" value="1"/>
</dbReference>
<keyword evidence="4 10" id="KW-0489">Methyltransferase</keyword>
<feature type="region of interest" description="Disordered" evidence="11">
    <location>
        <begin position="450"/>
        <end position="473"/>
    </location>
</feature>